<reference evidence="1" key="1">
    <citation type="journal article" date="2014" name="Microbiology">
        <title>A 2,4-dichlorophenoxyacetic acid degradation plasmid pM7012 discloses distribution of an unclassified megaplasmid group across bacterial species.</title>
        <authorList>
            <person name="Sakai Y."/>
            <person name="Ogawa N."/>
            <person name="Shimomura Y."/>
            <person name="Fujii T."/>
        </authorList>
    </citation>
    <scope>NUCLEOTIDE SEQUENCE</scope>
    <source>
        <strain evidence="1">M701</strain>
    </source>
</reference>
<dbReference type="EMBL" id="AB853026">
    <property type="protein sequence ID" value="BAO18807.1"/>
    <property type="molecule type" value="Genomic_DNA"/>
</dbReference>
<protein>
    <submittedName>
        <fullName evidence="1">Uncharacterized protein</fullName>
    </submittedName>
</protein>
<geneLocation type="plasmid" evidence="1">
    <name>pM7012</name>
</geneLocation>
<dbReference type="RefSeq" id="WP_023842350.1">
    <property type="nucleotide sequence ID" value="NC_022995.1"/>
</dbReference>
<dbReference type="AlphaFoldDB" id="V5YN24"/>
<proteinExistence type="predicted"/>
<sequence>MGYYVSDLGEAIEDYNLALKGHHDGKISEDDVDAARKEVVHIAQSIYFDDGKFDKTVYQMHKPNGALITVERGQVYVRVDDANDPNEIENLHIPSPGPDRF</sequence>
<reference evidence="1" key="2">
    <citation type="submission" date="2024-06" db="EMBL/GenBank/DDBJ databases">
        <authorList>
            <person name="Sakai Y."/>
            <person name="Fujii T."/>
        </authorList>
    </citation>
    <scope>NUCLEOTIDE SEQUENCE</scope>
    <source>
        <strain evidence="1">M701</strain>
        <plasmid evidence="1">pM7012</plasmid>
    </source>
</reference>
<keyword evidence="1" id="KW-0614">Plasmid</keyword>
<organism evidence="1">
    <name type="scientific">Burkholderia sp. M701</name>
    <dbReference type="NCBI Taxonomy" id="326454"/>
    <lineage>
        <taxon>Bacteria</taxon>
        <taxon>Pseudomonadati</taxon>
        <taxon>Pseudomonadota</taxon>
        <taxon>Betaproteobacteria</taxon>
        <taxon>Burkholderiales</taxon>
        <taxon>Burkholderiaceae</taxon>
        <taxon>Burkholderia</taxon>
    </lineage>
</organism>
<name>V5YN24_9BURK</name>
<accession>V5YN24</accession>
<evidence type="ECO:0000313" key="1">
    <source>
        <dbReference type="EMBL" id="BAO18807.1"/>
    </source>
</evidence>